<dbReference type="InterPro" id="IPR010908">
    <property type="entry name" value="Longin_dom"/>
</dbReference>
<dbReference type="GeneID" id="104777361"/>
<protein>
    <submittedName>
        <fullName evidence="8">Phytolongin Phyl1.2-like</fullName>
    </submittedName>
</protein>
<evidence type="ECO:0000259" key="6">
    <source>
        <dbReference type="PROSITE" id="PS50859"/>
    </source>
</evidence>
<dbReference type="PANTHER" id="PTHR47461">
    <property type="entry name" value="PHYTOLONGIN PHYL1.2"/>
    <property type="match status" value="1"/>
</dbReference>
<dbReference type="InterPro" id="IPR011012">
    <property type="entry name" value="Longin-like_dom_sf"/>
</dbReference>
<sequence length="322" mass="36384">MLSLSQTFHLLFGPFQDSFRCFLLAKIRILKDFNLGFLSNNPRTLDPNQRIDFISLFSFSSPALIESPDMGSIKNTVHYCCVSKDNQILYAYNNAGDHRNNDSLAALCLEKTPPFHKWYFETMSKRTFGFLMEDGFVYFAIVDDVFKRSSVLDFLENLKVELKKANKKNSRGSFSGSMSFSNAQDQLVRRLIASLETDLTCLPISSPSIDGAEQSDAANSTKAPLLGRSNKQEKKKGRDHVNSQRGIEIEEHRKSNDRGNVTERSDSSPAATTYVPRRGRSESIERKWRRQVQIVLAIDATICLTLLGVWLAICQGIECTRS</sequence>
<proteinExistence type="inferred from homology"/>
<gene>
    <name evidence="8" type="primary">LOC104777361</name>
</gene>
<feature type="transmembrane region" description="Helical" evidence="5">
    <location>
        <begin position="294"/>
        <end position="313"/>
    </location>
</feature>
<organism evidence="7 8">
    <name type="scientific">Camelina sativa</name>
    <name type="common">False flax</name>
    <name type="synonym">Myagrum sativum</name>
    <dbReference type="NCBI Taxonomy" id="90675"/>
    <lineage>
        <taxon>Eukaryota</taxon>
        <taxon>Viridiplantae</taxon>
        <taxon>Streptophyta</taxon>
        <taxon>Embryophyta</taxon>
        <taxon>Tracheophyta</taxon>
        <taxon>Spermatophyta</taxon>
        <taxon>Magnoliopsida</taxon>
        <taxon>eudicotyledons</taxon>
        <taxon>Gunneridae</taxon>
        <taxon>Pentapetalae</taxon>
        <taxon>rosids</taxon>
        <taxon>malvids</taxon>
        <taxon>Brassicales</taxon>
        <taxon>Brassicaceae</taxon>
        <taxon>Camelineae</taxon>
        <taxon>Camelina</taxon>
    </lineage>
</organism>
<evidence type="ECO:0000256" key="3">
    <source>
        <dbReference type="ARBA" id="ARBA00023136"/>
    </source>
</evidence>
<dbReference type="Proteomes" id="UP000694864">
    <property type="component" value="Chromosome 3"/>
</dbReference>
<dbReference type="InterPro" id="IPR044783">
    <property type="entry name" value="PHYL"/>
</dbReference>
<evidence type="ECO:0000256" key="5">
    <source>
        <dbReference type="SAM" id="Phobius"/>
    </source>
</evidence>
<evidence type="ECO:0000256" key="1">
    <source>
        <dbReference type="ARBA" id="ARBA00004370"/>
    </source>
</evidence>
<dbReference type="Gene3D" id="3.30.450.50">
    <property type="entry name" value="Longin domain"/>
    <property type="match status" value="1"/>
</dbReference>
<evidence type="ECO:0000256" key="2">
    <source>
        <dbReference type="ARBA" id="ARBA00008025"/>
    </source>
</evidence>
<dbReference type="SUPFAM" id="SSF64356">
    <property type="entry name" value="SNARE-like"/>
    <property type="match status" value="1"/>
</dbReference>
<comment type="subcellular location">
    <subcellularLocation>
        <location evidence="1">Membrane</location>
    </subcellularLocation>
</comment>
<keyword evidence="5" id="KW-1133">Transmembrane helix</keyword>
<reference evidence="7" key="1">
    <citation type="journal article" date="2014" name="Nat. Commun.">
        <title>The emerging biofuel crop Camelina sativa retains a highly undifferentiated hexaploid genome structure.</title>
        <authorList>
            <person name="Kagale S."/>
            <person name="Koh C."/>
            <person name="Nixon J."/>
            <person name="Bollina V."/>
            <person name="Clarke W.E."/>
            <person name="Tuteja R."/>
            <person name="Spillane C."/>
            <person name="Robinson S.J."/>
            <person name="Links M.G."/>
            <person name="Clarke C."/>
            <person name="Higgins E.E."/>
            <person name="Huebert T."/>
            <person name="Sharpe A.G."/>
            <person name="Parkin I.A."/>
        </authorList>
    </citation>
    <scope>NUCLEOTIDE SEQUENCE [LARGE SCALE GENOMIC DNA]</scope>
    <source>
        <strain evidence="7">cv. DH55</strain>
    </source>
</reference>
<feature type="domain" description="Longin" evidence="6">
    <location>
        <begin position="115"/>
        <end position="188"/>
    </location>
</feature>
<evidence type="ECO:0000256" key="4">
    <source>
        <dbReference type="SAM" id="MobiDB-lite"/>
    </source>
</evidence>
<feature type="compositionally biased region" description="Basic and acidic residues" evidence="4">
    <location>
        <begin position="239"/>
        <end position="266"/>
    </location>
</feature>
<dbReference type="RefSeq" id="XP_010499900.1">
    <property type="nucleotide sequence ID" value="XM_010501598.2"/>
</dbReference>
<accession>A0ABM0YEW7</accession>
<name>A0ABM0YEW7_CAMSA</name>
<keyword evidence="3 5" id="KW-0472">Membrane</keyword>
<keyword evidence="7" id="KW-1185">Reference proteome</keyword>
<evidence type="ECO:0000313" key="8">
    <source>
        <dbReference type="RefSeq" id="XP_010499900.1"/>
    </source>
</evidence>
<comment type="similarity">
    <text evidence="2">Belongs to the synaptobrevin family.</text>
</comment>
<keyword evidence="5" id="KW-0812">Transmembrane</keyword>
<evidence type="ECO:0000313" key="7">
    <source>
        <dbReference type="Proteomes" id="UP000694864"/>
    </source>
</evidence>
<dbReference type="PANTHER" id="PTHR47461:SF1">
    <property type="entry name" value="PHYTOLONGIN PHYL1.2"/>
    <property type="match status" value="1"/>
</dbReference>
<dbReference type="PROSITE" id="PS50859">
    <property type="entry name" value="LONGIN"/>
    <property type="match status" value="1"/>
</dbReference>
<dbReference type="SMART" id="SM01270">
    <property type="entry name" value="Longin"/>
    <property type="match status" value="1"/>
</dbReference>
<reference evidence="8" key="2">
    <citation type="submission" date="2025-08" db="UniProtKB">
        <authorList>
            <consortium name="RefSeq"/>
        </authorList>
    </citation>
    <scope>IDENTIFICATION</scope>
    <source>
        <tissue evidence="8">Leaf</tissue>
    </source>
</reference>
<feature type="region of interest" description="Disordered" evidence="4">
    <location>
        <begin position="210"/>
        <end position="282"/>
    </location>
</feature>